<name>A0A3Q3IFK1_MONAL</name>
<dbReference type="GO" id="GO:0003677">
    <property type="term" value="F:DNA binding"/>
    <property type="evidence" value="ECO:0007669"/>
    <property type="project" value="UniProtKB-KW"/>
</dbReference>
<evidence type="ECO:0000256" key="2">
    <source>
        <dbReference type="ARBA" id="ARBA00022473"/>
    </source>
</evidence>
<feature type="domain" description="FCS-type" evidence="11">
    <location>
        <begin position="589"/>
        <end position="623"/>
    </location>
</feature>
<evidence type="ECO:0000313" key="13">
    <source>
        <dbReference type="Proteomes" id="UP000261600"/>
    </source>
</evidence>
<feature type="region of interest" description="Disordered" evidence="9">
    <location>
        <begin position="640"/>
        <end position="744"/>
    </location>
</feature>
<feature type="region of interest" description="Disordered" evidence="9">
    <location>
        <begin position="294"/>
        <end position="325"/>
    </location>
</feature>
<protein>
    <recommendedName>
        <fullName evidence="14">Polyhomeotic homolog 2b (Drosophila)</fullName>
    </recommendedName>
</protein>
<evidence type="ECO:0000313" key="12">
    <source>
        <dbReference type="Ensembl" id="ENSMALP00000001819.1"/>
    </source>
</evidence>
<dbReference type="InterPro" id="IPR038603">
    <property type="entry name" value="Znf_FCS_sf"/>
</dbReference>
<dbReference type="Gene3D" id="3.30.60.160">
    <property type="match status" value="1"/>
</dbReference>
<dbReference type="InterPro" id="IPR012313">
    <property type="entry name" value="Znf_FCS"/>
</dbReference>
<dbReference type="SUPFAM" id="SSF47769">
    <property type="entry name" value="SAM/Pointed domain"/>
    <property type="match status" value="1"/>
</dbReference>
<feature type="compositionally biased region" description="Low complexity" evidence="9">
    <location>
        <begin position="668"/>
        <end position="714"/>
    </location>
</feature>
<feature type="region of interest" description="Disordered" evidence="9">
    <location>
        <begin position="482"/>
        <end position="522"/>
    </location>
</feature>
<feature type="region of interest" description="Disordered" evidence="9">
    <location>
        <begin position="1"/>
        <end position="67"/>
    </location>
</feature>
<dbReference type="PROSITE" id="PS51024">
    <property type="entry name" value="ZF_FCS"/>
    <property type="match status" value="1"/>
</dbReference>
<dbReference type="PANTHER" id="PTHR12247">
    <property type="entry name" value="POLYCOMB GROUP PROTEIN"/>
    <property type="match status" value="1"/>
</dbReference>
<feature type="compositionally biased region" description="Polar residues" evidence="9">
    <location>
        <begin position="498"/>
        <end position="517"/>
    </location>
</feature>
<keyword evidence="3" id="KW-0479">Metal-binding</keyword>
<comment type="subcellular location">
    <subcellularLocation>
        <location evidence="1">Nucleus</location>
    </subcellularLocation>
</comment>
<keyword evidence="6" id="KW-0238">DNA-binding</keyword>
<feature type="domain" description="SAM" evidence="10">
    <location>
        <begin position="751"/>
        <end position="815"/>
    </location>
</feature>
<proteinExistence type="predicted"/>
<reference evidence="12" key="2">
    <citation type="submission" date="2025-09" db="UniProtKB">
        <authorList>
            <consortium name="Ensembl"/>
        </authorList>
    </citation>
    <scope>IDENTIFICATION</scope>
</reference>
<accession>A0A3Q3IFK1</accession>
<dbReference type="FunFam" id="1.10.150.50:FF:000011">
    <property type="entry name" value="Polyhomeotic-like protein 2 isoform 1"/>
    <property type="match status" value="1"/>
</dbReference>
<evidence type="ECO:0000256" key="3">
    <source>
        <dbReference type="ARBA" id="ARBA00022723"/>
    </source>
</evidence>
<keyword evidence="2" id="KW-0217">Developmental protein</keyword>
<evidence type="ECO:0008006" key="14">
    <source>
        <dbReference type="Google" id="ProtNLM"/>
    </source>
</evidence>
<evidence type="ECO:0000259" key="10">
    <source>
        <dbReference type="PROSITE" id="PS50105"/>
    </source>
</evidence>
<dbReference type="Ensembl" id="ENSMALT00000001873.1">
    <property type="protein sequence ID" value="ENSMALP00000001819.1"/>
    <property type="gene ID" value="ENSMALG00000001319.1"/>
</dbReference>
<dbReference type="GO" id="GO:0042393">
    <property type="term" value="F:histone binding"/>
    <property type="evidence" value="ECO:0007669"/>
    <property type="project" value="TreeGrafter"/>
</dbReference>
<dbReference type="Pfam" id="PF00536">
    <property type="entry name" value="SAM_1"/>
    <property type="match status" value="1"/>
</dbReference>
<dbReference type="InterPro" id="IPR050548">
    <property type="entry name" value="PcG_chromatin_remod_factors"/>
</dbReference>
<feature type="region of interest" description="Disordered" evidence="9">
    <location>
        <begin position="560"/>
        <end position="593"/>
    </location>
</feature>
<evidence type="ECO:0000256" key="9">
    <source>
        <dbReference type="SAM" id="MobiDB-lite"/>
    </source>
</evidence>
<organism evidence="12 13">
    <name type="scientific">Monopterus albus</name>
    <name type="common">Swamp eel</name>
    <dbReference type="NCBI Taxonomy" id="43700"/>
    <lineage>
        <taxon>Eukaryota</taxon>
        <taxon>Metazoa</taxon>
        <taxon>Chordata</taxon>
        <taxon>Craniata</taxon>
        <taxon>Vertebrata</taxon>
        <taxon>Euteleostomi</taxon>
        <taxon>Actinopterygii</taxon>
        <taxon>Neopterygii</taxon>
        <taxon>Teleostei</taxon>
        <taxon>Neoteleostei</taxon>
        <taxon>Acanthomorphata</taxon>
        <taxon>Anabantaria</taxon>
        <taxon>Synbranchiformes</taxon>
        <taxon>Synbranchidae</taxon>
        <taxon>Monopterus</taxon>
    </lineage>
</organism>
<dbReference type="GO" id="GO:0035102">
    <property type="term" value="C:PRC1 complex"/>
    <property type="evidence" value="ECO:0007669"/>
    <property type="project" value="TreeGrafter"/>
</dbReference>
<keyword evidence="7" id="KW-0539">Nucleus</keyword>
<dbReference type="STRING" id="43700.ENSMALP00000001819"/>
<dbReference type="InterPro" id="IPR013761">
    <property type="entry name" value="SAM/pointed_sf"/>
</dbReference>
<evidence type="ECO:0000256" key="8">
    <source>
        <dbReference type="PROSITE-ProRule" id="PRU00367"/>
    </source>
</evidence>
<dbReference type="GO" id="GO:0008270">
    <property type="term" value="F:zinc ion binding"/>
    <property type="evidence" value="ECO:0007669"/>
    <property type="project" value="UniProtKB-KW"/>
</dbReference>
<evidence type="ECO:0000256" key="6">
    <source>
        <dbReference type="ARBA" id="ARBA00023125"/>
    </source>
</evidence>
<dbReference type="Gene3D" id="1.10.150.50">
    <property type="entry name" value="Transcription Factor, Ets-1"/>
    <property type="match status" value="1"/>
</dbReference>
<sequence length="815" mass="86575">MASSTGTATSSTASPASTTAASSSSSTTNTSTTTSTLTTSTSSSNSCNSSSNTSISSSSSSSATTGRQAVPQISVYSGIPDRQTVQVFQQALHRQPNTAAQYLQQMYAAQQQHLMLQTAALQQQHSLSTAQLQSLAAVQQASIAVGRQSSSQNGTSSQQTGSTQATINLTTSPAAAQLISRAQSISSTPTSISQQAVLLGSPSSPTLTPSQAQMYLRAQMAQQSNLVQVARSLGRAVPLSPQLIFTPTATVTANQVQNLAIRGQQGATSSSSQTQTLQALSLKQSPVPIQSASLIKNPSQGTQPTTGGKASSSDSPSEGGKKGDATAVTEVRAINMSRSVTAVSAQPLIGLVLQTHQQRILQGSQRTTGQLLQTASIQPSQHPVPVLPKPAPHQPSTPSQQATIFHSTISPHALHSSLSHAKAQPVQLTAINLQIQPTVSTSIHTHTHTHASRLVQDSKDKPTSLYMLLYMNRMVFWSGGGSIKRQSASPGTPPPAMTSGNESEAPTVTGSTPQNGENKPPQAIVKPQVLTHVIEGFVIQEGAEPFPVERLPVLIDSPKKLDHQLSSDPDKTPVSNAANSDSEPEDMNQPEQEPKLTCEYCGWVDFAYTFKGSKRFCSVVCAKRYNVGCTKRMGLFHPERTKPTSRWRRKAQGRSNVEKLSPSPQQTQSGSVSSPHPSQPSQEESSPCSDMSSYEEPPSPLSAASSGPLAPAPAQVLIRRQPSRASDQEGCAGRDAPSLSQRFLPSDPAKWKVEEVYEFIRSLPGCQEIADEFRSQEIDGQALLLLKEDHLMSTMNIKLGPALKIFARINMLKDS</sequence>
<evidence type="ECO:0000256" key="1">
    <source>
        <dbReference type="ARBA" id="ARBA00004123"/>
    </source>
</evidence>
<dbReference type="PROSITE" id="PS50105">
    <property type="entry name" value="SAM_DOMAIN"/>
    <property type="match status" value="1"/>
</dbReference>
<dbReference type="Pfam" id="PF21319">
    <property type="entry name" value="zf-FCS_1"/>
    <property type="match status" value="1"/>
</dbReference>
<feature type="compositionally biased region" description="Basic residues" evidence="9">
    <location>
        <begin position="643"/>
        <end position="652"/>
    </location>
</feature>
<dbReference type="AlphaFoldDB" id="A0A3Q3IFK1"/>
<feature type="compositionally biased region" description="Low complexity" evidence="9">
    <location>
        <begin position="1"/>
        <end position="65"/>
    </location>
</feature>
<reference evidence="12" key="1">
    <citation type="submission" date="2025-08" db="UniProtKB">
        <authorList>
            <consortium name="Ensembl"/>
        </authorList>
    </citation>
    <scope>IDENTIFICATION</scope>
</reference>
<dbReference type="GO" id="GO:0045892">
    <property type="term" value="P:negative regulation of DNA-templated transcription"/>
    <property type="evidence" value="ECO:0007669"/>
    <property type="project" value="TreeGrafter"/>
</dbReference>
<dbReference type="GO" id="GO:0003682">
    <property type="term" value="F:chromatin binding"/>
    <property type="evidence" value="ECO:0007669"/>
    <property type="project" value="TreeGrafter"/>
</dbReference>
<evidence type="ECO:0000256" key="7">
    <source>
        <dbReference type="ARBA" id="ARBA00023242"/>
    </source>
</evidence>
<evidence type="ECO:0000259" key="11">
    <source>
        <dbReference type="PROSITE" id="PS51024"/>
    </source>
</evidence>
<dbReference type="SMART" id="SM00454">
    <property type="entry name" value="SAM"/>
    <property type="match status" value="1"/>
</dbReference>
<dbReference type="InterPro" id="IPR001660">
    <property type="entry name" value="SAM"/>
</dbReference>
<keyword evidence="4 8" id="KW-0863">Zinc-finger</keyword>
<feature type="compositionally biased region" description="Polar residues" evidence="9">
    <location>
        <begin position="294"/>
        <end position="316"/>
    </location>
</feature>
<dbReference type="Proteomes" id="UP000261600">
    <property type="component" value="Unplaced"/>
</dbReference>
<dbReference type="PANTHER" id="PTHR12247:SF86">
    <property type="entry name" value="POLYHOMEOTIC-LIKE PROTEIN 2"/>
    <property type="match status" value="1"/>
</dbReference>
<evidence type="ECO:0000256" key="5">
    <source>
        <dbReference type="ARBA" id="ARBA00022833"/>
    </source>
</evidence>
<dbReference type="Pfam" id="PF16616">
    <property type="entry name" value="PHC2_SAM_assoc"/>
    <property type="match status" value="1"/>
</dbReference>
<keyword evidence="5" id="KW-0862">Zinc</keyword>
<dbReference type="CDD" id="cd09577">
    <property type="entry name" value="SAM_Ph1_2_3"/>
    <property type="match status" value="1"/>
</dbReference>
<feature type="compositionally biased region" description="Basic and acidic residues" evidence="9">
    <location>
        <begin position="560"/>
        <end position="571"/>
    </location>
</feature>
<keyword evidence="13" id="KW-1185">Reference proteome</keyword>
<evidence type="ECO:0000256" key="4">
    <source>
        <dbReference type="ARBA" id="ARBA00022771"/>
    </source>
</evidence>